<evidence type="ECO:0000256" key="5">
    <source>
        <dbReference type="SAM" id="MobiDB-lite"/>
    </source>
</evidence>
<dbReference type="InterPro" id="IPR011701">
    <property type="entry name" value="MFS"/>
</dbReference>
<gene>
    <name evidence="8" type="ORF">AYO21_08993</name>
</gene>
<dbReference type="GO" id="GO:0005886">
    <property type="term" value="C:plasma membrane"/>
    <property type="evidence" value="ECO:0007669"/>
    <property type="project" value="TreeGrafter"/>
</dbReference>
<feature type="transmembrane region" description="Helical" evidence="6">
    <location>
        <begin position="459"/>
        <end position="482"/>
    </location>
</feature>
<reference evidence="8 9" key="1">
    <citation type="submission" date="2016-03" db="EMBL/GenBank/DDBJ databases">
        <title>Draft genome sequence of the Fonsecaea monophora CBS 269.37.</title>
        <authorList>
            <person name="Bombassaro A."/>
            <person name="Vinicius W.A."/>
            <person name="De Hoog S."/>
            <person name="Sun J."/>
            <person name="Souza E.M."/>
            <person name="Raittz R.T."/>
            <person name="Costa F."/>
            <person name="Leao A.C."/>
            <person name="Tadra-Sfeir M.Z."/>
            <person name="Baura V."/>
            <person name="Balsanelli E."/>
            <person name="Pedrosa F.O."/>
            <person name="Moreno L.F."/>
            <person name="Steffens M.B."/>
            <person name="Xi L."/>
            <person name="Bocca A.L."/>
            <person name="Felipe M.S."/>
            <person name="Teixeira M."/>
            <person name="Telles Filho F.Q."/>
            <person name="Azevedo C.M."/>
            <person name="Gomes R."/>
            <person name="Vicente V.A."/>
        </authorList>
    </citation>
    <scope>NUCLEOTIDE SEQUENCE [LARGE SCALE GENOMIC DNA]</scope>
    <source>
        <strain evidence="8 9">CBS 269.37</strain>
    </source>
</reference>
<feature type="domain" description="Major facilitator superfamily (MFS) profile" evidence="7">
    <location>
        <begin position="91"/>
        <end position="520"/>
    </location>
</feature>
<dbReference type="SUPFAM" id="SSF103473">
    <property type="entry name" value="MFS general substrate transporter"/>
    <property type="match status" value="1"/>
</dbReference>
<evidence type="ECO:0000256" key="2">
    <source>
        <dbReference type="ARBA" id="ARBA00022692"/>
    </source>
</evidence>
<evidence type="ECO:0000256" key="3">
    <source>
        <dbReference type="ARBA" id="ARBA00022989"/>
    </source>
</evidence>
<evidence type="ECO:0000256" key="4">
    <source>
        <dbReference type="ARBA" id="ARBA00023136"/>
    </source>
</evidence>
<dbReference type="PANTHER" id="PTHR23502">
    <property type="entry name" value="MAJOR FACILITATOR SUPERFAMILY"/>
    <property type="match status" value="1"/>
</dbReference>
<feature type="transmembrane region" description="Helical" evidence="6">
    <location>
        <begin position="156"/>
        <end position="174"/>
    </location>
</feature>
<feature type="transmembrane region" description="Helical" evidence="6">
    <location>
        <begin position="426"/>
        <end position="447"/>
    </location>
</feature>
<keyword evidence="9" id="KW-1185">Reference proteome</keyword>
<feature type="transmembrane region" description="Helical" evidence="6">
    <location>
        <begin position="125"/>
        <end position="144"/>
    </location>
</feature>
<sequence length="624" mass="68751">MEEPRPALTQAPFASASSSTLDDNTGIEKPAMPLEEESDVLALQDLDKGEDINVPDHICPALEPQNDLVEFDGPDDPENPKNWSKGKRWAITISMGLMTFVVTFASSIYSVAIRPVAEEYHIGEIPSTLGVSLFLLGFVFGPILFGPASEVFGRRIPLFAGYFVFSVFQIPVAVAQNVETIMLGRFFGGFAAAAPLAVVGGAMADIWGPVERAYGICVFAASAFTGPVAGPIIGGFVTQSHLGWRWTAWITLIMTALFGCIGLVLIPETSAARILQMKAKRLRYETRNWALHAKADESRVNIKTLTTIYLVRPFVMFVQEPILALITAYMSFIYGILYLLFEAYPISFQEQRGWNPGVGSLPFAAFIVGIAMGTGMIAYSTRTNFTKAFKKHGKVIPEERLPPMIIGAGVLPIGLFLFAWTSNPNITWVPQILATALLGMGCLSTFWQGTNFIIDCYGFYSNSAIAVNTFVRSIAGAGFPLFAPAMYHNLGVPWATSLLAFLCLLFFPVPVLFYIYGAKIRARSKFRPSAASAREKMRCIDNDSPPPPVAIGNITHLSRFEDVRTGKRDLRRAEAPEVPTTVAVRTTNSENRPFMTRSGRRTTGPRWHQNIHDELMNPVIMFKW</sequence>
<dbReference type="CDD" id="cd17323">
    <property type="entry name" value="MFS_Tpo1_MDR_like"/>
    <property type="match status" value="1"/>
</dbReference>
<dbReference type="RefSeq" id="XP_022508772.1">
    <property type="nucleotide sequence ID" value="XM_022658932.1"/>
</dbReference>
<comment type="caution">
    <text evidence="8">The sequence shown here is derived from an EMBL/GenBank/DDBJ whole genome shotgun (WGS) entry which is preliminary data.</text>
</comment>
<organism evidence="8 9">
    <name type="scientific">Fonsecaea monophora</name>
    <dbReference type="NCBI Taxonomy" id="254056"/>
    <lineage>
        <taxon>Eukaryota</taxon>
        <taxon>Fungi</taxon>
        <taxon>Dikarya</taxon>
        <taxon>Ascomycota</taxon>
        <taxon>Pezizomycotina</taxon>
        <taxon>Eurotiomycetes</taxon>
        <taxon>Chaetothyriomycetidae</taxon>
        <taxon>Chaetothyriales</taxon>
        <taxon>Herpotrichiellaceae</taxon>
        <taxon>Fonsecaea</taxon>
    </lineage>
</organism>
<evidence type="ECO:0000256" key="6">
    <source>
        <dbReference type="SAM" id="Phobius"/>
    </source>
</evidence>
<proteinExistence type="predicted"/>
<protein>
    <recommendedName>
        <fullName evidence="7">Major facilitator superfamily (MFS) profile domain-containing protein</fullName>
    </recommendedName>
</protein>
<dbReference type="EMBL" id="LVKK01000083">
    <property type="protein sequence ID" value="OAG36820.1"/>
    <property type="molecule type" value="Genomic_DNA"/>
</dbReference>
<feature type="transmembrane region" description="Helical" evidence="6">
    <location>
        <begin position="322"/>
        <end position="341"/>
    </location>
</feature>
<feature type="transmembrane region" description="Helical" evidence="6">
    <location>
        <begin position="494"/>
        <end position="517"/>
    </location>
</feature>
<dbReference type="OrthoDB" id="446368at2759"/>
<feature type="region of interest" description="Disordered" evidence="5">
    <location>
        <begin position="1"/>
        <end position="35"/>
    </location>
</feature>
<feature type="transmembrane region" description="Helical" evidence="6">
    <location>
        <begin position="89"/>
        <end position="113"/>
    </location>
</feature>
<dbReference type="Gene3D" id="1.20.1250.20">
    <property type="entry name" value="MFS general substrate transporter like domains"/>
    <property type="match status" value="1"/>
</dbReference>
<keyword evidence="4 6" id="KW-0472">Membrane</keyword>
<feature type="transmembrane region" description="Helical" evidence="6">
    <location>
        <begin position="186"/>
        <end position="206"/>
    </location>
</feature>
<dbReference type="FunFam" id="1.20.1250.20:FF:000011">
    <property type="entry name" value="MFS multidrug transporter, putative"/>
    <property type="match status" value="1"/>
</dbReference>
<dbReference type="AlphaFoldDB" id="A0A177EZY9"/>
<dbReference type="Proteomes" id="UP000077002">
    <property type="component" value="Unassembled WGS sequence"/>
</dbReference>
<comment type="subcellular location">
    <subcellularLocation>
        <location evidence="1">Membrane</location>
        <topology evidence="1">Multi-pass membrane protein</topology>
    </subcellularLocation>
</comment>
<evidence type="ECO:0000313" key="9">
    <source>
        <dbReference type="Proteomes" id="UP000077002"/>
    </source>
</evidence>
<dbReference type="PROSITE" id="PS50850">
    <property type="entry name" value="MFS"/>
    <property type="match status" value="1"/>
</dbReference>
<feature type="transmembrane region" description="Helical" evidence="6">
    <location>
        <begin position="361"/>
        <end position="380"/>
    </location>
</feature>
<dbReference type="GO" id="GO:0022857">
    <property type="term" value="F:transmembrane transporter activity"/>
    <property type="evidence" value="ECO:0007669"/>
    <property type="project" value="InterPro"/>
</dbReference>
<feature type="transmembrane region" description="Helical" evidence="6">
    <location>
        <begin position="213"/>
        <end position="234"/>
    </location>
</feature>
<dbReference type="InterPro" id="IPR020846">
    <property type="entry name" value="MFS_dom"/>
</dbReference>
<dbReference type="GeneID" id="34604132"/>
<keyword evidence="3 6" id="KW-1133">Transmembrane helix</keyword>
<keyword evidence="2 6" id="KW-0812">Transmembrane</keyword>
<feature type="transmembrane region" description="Helical" evidence="6">
    <location>
        <begin position="401"/>
        <end position="420"/>
    </location>
</feature>
<name>A0A177EZY9_9EURO</name>
<dbReference type="Pfam" id="PF07690">
    <property type="entry name" value="MFS_1"/>
    <property type="match status" value="1"/>
</dbReference>
<feature type="transmembrane region" description="Helical" evidence="6">
    <location>
        <begin position="246"/>
        <end position="266"/>
    </location>
</feature>
<dbReference type="InterPro" id="IPR036259">
    <property type="entry name" value="MFS_trans_sf"/>
</dbReference>
<evidence type="ECO:0000313" key="8">
    <source>
        <dbReference type="EMBL" id="OAG36820.1"/>
    </source>
</evidence>
<evidence type="ECO:0000256" key="1">
    <source>
        <dbReference type="ARBA" id="ARBA00004141"/>
    </source>
</evidence>
<evidence type="ECO:0000259" key="7">
    <source>
        <dbReference type="PROSITE" id="PS50850"/>
    </source>
</evidence>
<accession>A0A177EZY9</accession>
<dbReference type="PANTHER" id="PTHR23502:SF47">
    <property type="entry name" value="MAJOR FACILITATOR SUPERFAMILY (MFS) PROFILE DOMAIN-CONTAINING PROTEIN-RELATED"/>
    <property type="match status" value="1"/>
</dbReference>